<feature type="region of interest" description="Disordered" evidence="1">
    <location>
        <begin position="108"/>
        <end position="128"/>
    </location>
</feature>
<accession>A0A1C7M1N4</accession>
<evidence type="ECO:0000256" key="1">
    <source>
        <dbReference type="SAM" id="MobiDB-lite"/>
    </source>
</evidence>
<gene>
    <name evidence="2" type="ORF">A0H81_09459</name>
</gene>
<dbReference type="EMBL" id="LUGG01000013">
    <property type="protein sequence ID" value="OBZ70841.1"/>
    <property type="molecule type" value="Genomic_DNA"/>
</dbReference>
<organism evidence="2 3">
    <name type="scientific">Grifola frondosa</name>
    <name type="common">Maitake</name>
    <name type="synonym">Polyporus frondosus</name>
    <dbReference type="NCBI Taxonomy" id="5627"/>
    <lineage>
        <taxon>Eukaryota</taxon>
        <taxon>Fungi</taxon>
        <taxon>Dikarya</taxon>
        <taxon>Basidiomycota</taxon>
        <taxon>Agaricomycotina</taxon>
        <taxon>Agaricomycetes</taxon>
        <taxon>Polyporales</taxon>
        <taxon>Grifolaceae</taxon>
        <taxon>Grifola</taxon>
    </lineage>
</organism>
<dbReference type="Proteomes" id="UP000092993">
    <property type="component" value="Unassembled WGS sequence"/>
</dbReference>
<protein>
    <submittedName>
        <fullName evidence="2">Uncharacterized protein</fullName>
    </submittedName>
</protein>
<keyword evidence="3" id="KW-1185">Reference proteome</keyword>
<sequence>MTASRDHFTYPPSSWSLGHSHPEHAHRASNLNHRGYASNEALYWDGFLAISSLEPCLPQPFHLGRVGDKTLRYAIYQTLYPEALLLSRQFSCRCLSYDGFNMTQSALTPSRSPTTLHQRHNHQQYIKT</sequence>
<reference evidence="2 3" key="1">
    <citation type="submission" date="2016-03" db="EMBL/GenBank/DDBJ databases">
        <title>Whole genome sequencing of Grifola frondosa 9006-11.</title>
        <authorList>
            <person name="Min B."/>
            <person name="Park H."/>
            <person name="Kim J.-G."/>
            <person name="Cho H."/>
            <person name="Oh Y.-L."/>
            <person name="Kong W.-S."/>
            <person name="Choi I.-G."/>
        </authorList>
    </citation>
    <scope>NUCLEOTIDE SEQUENCE [LARGE SCALE GENOMIC DNA]</scope>
    <source>
        <strain evidence="2 3">9006-11</strain>
    </source>
</reference>
<evidence type="ECO:0000313" key="3">
    <source>
        <dbReference type="Proteomes" id="UP000092993"/>
    </source>
</evidence>
<name>A0A1C7M1N4_GRIFR</name>
<evidence type="ECO:0000313" key="2">
    <source>
        <dbReference type="EMBL" id="OBZ70841.1"/>
    </source>
</evidence>
<comment type="caution">
    <text evidence="2">The sequence shown here is derived from an EMBL/GenBank/DDBJ whole genome shotgun (WGS) entry which is preliminary data.</text>
</comment>
<dbReference type="AlphaFoldDB" id="A0A1C7M1N4"/>
<proteinExistence type="predicted"/>